<dbReference type="EMBL" id="GEIB01002156">
    <property type="protein sequence ID" value="JAR86360.1"/>
    <property type="molecule type" value="Transcribed_RNA"/>
</dbReference>
<sequence length="115" mass="12753">LQSSYDTCTGAESQILPCSSGSREEKRITKNACILPDTLMGTLKDMNLMDDQCDAKKNNCQIWATRLLQHYGVDVEQHDFANTVEIVQESYERAPARRAAFGSCIPESSSCSSKN</sequence>
<accession>A0A147B6E3</accession>
<name>A0A147B6E3_9ACAR</name>
<organism evidence="1">
    <name type="scientific">Alectorobius mimon</name>
    <dbReference type="NCBI Taxonomy" id="360319"/>
    <lineage>
        <taxon>Eukaryota</taxon>
        <taxon>Metazoa</taxon>
        <taxon>Ecdysozoa</taxon>
        <taxon>Arthropoda</taxon>
        <taxon>Chelicerata</taxon>
        <taxon>Arachnida</taxon>
        <taxon>Acari</taxon>
        <taxon>Parasitiformes</taxon>
        <taxon>Ixodida</taxon>
        <taxon>Ixodoidea</taxon>
        <taxon>Argasidae</taxon>
        <taxon>Ornithodorinae</taxon>
        <taxon>Alectorobius</taxon>
    </lineage>
</organism>
<evidence type="ECO:0000313" key="1">
    <source>
        <dbReference type="EMBL" id="JAR86360.1"/>
    </source>
</evidence>
<dbReference type="AlphaFoldDB" id="A0A147B6E3"/>
<proteinExistence type="predicted"/>
<protein>
    <submittedName>
        <fullName evidence="1">Uncharacterized protein</fullName>
    </submittedName>
</protein>
<reference evidence="1" key="1">
    <citation type="submission" date="2016-03" db="EMBL/GenBank/DDBJ databases">
        <title>Gut transcriptome analysis on engorged females of Ornithodoros mimon (Acari: Argasidae) and phylogenetic inferences of soft ticks.</title>
        <authorList>
            <person name="Landulfo G.A."/>
            <person name="Giovanni D."/>
            <person name="Carvalho E."/>
            <person name="Junqueira-de-Azevedo I."/>
            <person name="Patane J."/>
            <person name="Mendoca R."/>
            <person name="Barros-Battesti D."/>
        </authorList>
    </citation>
    <scope>NUCLEOTIDE SEQUENCE</scope>
    <source>
        <strain evidence="1">Females</strain>
        <tissue evidence="1">Gut</tissue>
    </source>
</reference>
<feature type="non-terminal residue" evidence="1">
    <location>
        <position position="1"/>
    </location>
</feature>